<dbReference type="InterPro" id="IPR018712">
    <property type="entry name" value="Tle1-like_cat"/>
</dbReference>
<dbReference type="AlphaFoldDB" id="A0AAN6S875"/>
<sequence length="598" mass="65563">MAAAAAASEPATRHDTYYPAKRLIVCCDGTWMNADTGFNKPLRPSWFCPGGRRGGATLLQTPSNVTRIARSLKRSCGDSKLQVIDYHAGVGTGPTLGDVIGGGAFGVGVSENIRSAYSFVCANYSDGGEIILVGFSRGAFTARSVAGMIADLGLLTRDGMEYFYPIFKDMENWQTPGYEDPFPGVPFTDKPTGEGAAEKYRQMLLDRGLTRVYQDGGKGALIKVRAVGSLGIPSVPWLCLPRSTFEYRFFDTNLSDRVEYAFQALALDEPRAQFSPTVWERTPGANKDTTTTTTELRQVWFPGNHGNVGGGWADSGTANLSLVWMMDQLSSIGVEFDETTLTRISASLDNYYRYTAAAANDKQSSSLLPPWPFTSRDPNPALVVAGESPDDGDCGFLFGLFGWLPPIRKMKVWAVAEIYDRNVPIRPWGLGALRKAGSILYRFLSSTVRTPGQYKRVNPQTGDPTGVFLEDTNERIHSSVRIRLALQGLGLNDKNVWTAPALKGKWRLRKSEDVDVEGVGEGDRERGGDTQSGNTNTTGTTGKERFRWVWEYVGPEKDAPPRRTLMEEPLGRYERELLKMAGGEPNVADFAASIEVDL</sequence>
<name>A0AAN6S875_9PEZI</name>
<evidence type="ECO:0000259" key="2">
    <source>
        <dbReference type="Pfam" id="PF09994"/>
    </source>
</evidence>
<gene>
    <name evidence="3" type="ORF">QBC46DRAFT_350417</name>
</gene>
<dbReference type="InterPro" id="IPR029058">
    <property type="entry name" value="AB_hydrolase_fold"/>
</dbReference>
<evidence type="ECO:0000256" key="1">
    <source>
        <dbReference type="SAM" id="MobiDB-lite"/>
    </source>
</evidence>
<organism evidence="3 4">
    <name type="scientific">Diplogelasinospora grovesii</name>
    <dbReference type="NCBI Taxonomy" id="303347"/>
    <lineage>
        <taxon>Eukaryota</taxon>
        <taxon>Fungi</taxon>
        <taxon>Dikarya</taxon>
        <taxon>Ascomycota</taxon>
        <taxon>Pezizomycotina</taxon>
        <taxon>Sordariomycetes</taxon>
        <taxon>Sordariomycetidae</taxon>
        <taxon>Sordariales</taxon>
        <taxon>Diplogelasinosporaceae</taxon>
        <taxon>Diplogelasinospora</taxon>
    </lineage>
</organism>
<evidence type="ECO:0000313" key="3">
    <source>
        <dbReference type="EMBL" id="KAK3944687.1"/>
    </source>
</evidence>
<dbReference type="PANTHER" id="PTHR33840:SF1">
    <property type="entry name" value="TLE1 PHOSPHOLIPASE DOMAIN-CONTAINING PROTEIN"/>
    <property type="match status" value="1"/>
</dbReference>
<dbReference type="PANTHER" id="PTHR33840">
    <property type="match status" value="1"/>
</dbReference>
<dbReference type="Pfam" id="PF09994">
    <property type="entry name" value="T6SS_Tle1-like_cat"/>
    <property type="match status" value="1"/>
</dbReference>
<accession>A0AAN6S875</accession>
<feature type="region of interest" description="Disordered" evidence="1">
    <location>
        <begin position="513"/>
        <end position="541"/>
    </location>
</feature>
<comment type="caution">
    <text evidence="3">The sequence shown here is derived from an EMBL/GenBank/DDBJ whole genome shotgun (WGS) entry which is preliminary data.</text>
</comment>
<feature type="domain" description="T6SS Phospholipase effector Tle1-like catalytic" evidence="2">
    <location>
        <begin position="21"/>
        <end position="328"/>
    </location>
</feature>
<reference evidence="4" key="1">
    <citation type="journal article" date="2023" name="Mol. Phylogenet. Evol.">
        <title>Genome-scale phylogeny and comparative genomics of the fungal order Sordariales.</title>
        <authorList>
            <person name="Hensen N."/>
            <person name="Bonometti L."/>
            <person name="Westerberg I."/>
            <person name="Brannstrom I.O."/>
            <person name="Guillou S."/>
            <person name="Cros-Aarteil S."/>
            <person name="Calhoun S."/>
            <person name="Haridas S."/>
            <person name="Kuo A."/>
            <person name="Mondo S."/>
            <person name="Pangilinan J."/>
            <person name="Riley R."/>
            <person name="LaButti K."/>
            <person name="Andreopoulos B."/>
            <person name="Lipzen A."/>
            <person name="Chen C."/>
            <person name="Yan M."/>
            <person name="Daum C."/>
            <person name="Ng V."/>
            <person name="Clum A."/>
            <person name="Steindorff A."/>
            <person name="Ohm R.A."/>
            <person name="Martin F."/>
            <person name="Silar P."/>
            <person name="Natvig D.O."/>
            <person name="Lalanne C."/>
            <person name="Gautier V."/>
            <person name="Ament-Velasquez S.L."/>
            <person name="Kruys A."/>
            <person name="Hutchinson M.I."/>
            <person name="Powell A.J."/>
            <person name="Barry K."/>
            <person name="Miller A.N."/>
            <person name="Grigoriev I.V."/>
            <person name="Debuchy R."/>
            <person name="Gladieux P."/>
            <person name="Hiltunen Thoren M."/>
            <person name="Johannesson H."/>
        </authorList>
    </citation>
    <scope>NUCLEOTIDE SEQUENCE [LARGE SCALE GENOMIC DNA]</scope>
    <source>
        <strain evidence="4">CBS 340.73</strain>
    </source>
</reference>
<dbReference type="Proteomes" id="UP001303473">
    <property type="component" value="Unassembled WGS sequence"/>
</dbReference>
<dbReference type="SUPFAM" id="SSF53474">
    <property type="entry name" value="alpha/beta-Hydrolases"/>
    <property type="match status" value="1"/>
</dbReference>
<keyword evidence="4" id="KW-1185">Reference proteome</keyword>
<dbReference type="EMBL" id="MU853758">
    <property type="protein sequence ID" value="KAK3944687.1"/>
    <property type="molecule type" value="Genomic_DNA"/>
</dbReference>
<protein>
    <recommendedName>
        <fullName evidence="2">T6SS Phospholipase effector Tle1-like catalytic domain-containing protein</fullName>
    </recommendedName>
</protein>
<proteinExistence type="predicted"/>
<evidence type="ECO:0000313" key="4">
    <source>
        <dbReference type="Proteomes" id="UP001303473"/>
    </source>
</evidence>
<feature type="compositionally biased region" description="Low complexity" evidence="1">
    <location>
        <begin position="529"/>
        <end position="541"/>
    </location>
</feature>